<sequence length="160" mass="17803">MEKDVEFNVMDDKPSIYVDADACPVKKEILDAASLFKVNVTFVASYKNMMSNPEGKWVYVDADKEAADLYIVNAVKKGDIVITNDIGLAGTLLPKAVYVLSSKGKEYTEENISMLLDMRYLSAKMRRAGKHTKGPKAFSKEDRIKFAQVLAKILSNLEGI</sequence>
<accession>A0A3Q9RQA9</accession>
<proteinExistence type="inferred from homology"/>
<name>A0A3Q9RQA9_9BACI</name>
<organism evidence="3 4">
    <name type="scientific">Peribacillus asahii</name>
    <dbReference type="NCBI Taxonomy" id="228899"/>
    <lineage>
        <taxon>Bacteria</taxon>
        <taxon>Bacillati</taxon>
        <taxon>Bacillota</taxon>
        <taxon>Bacilli</taxon>
        <taxon>Bacillales</taxon>
        <taxon>Bacillaceae</taxon>
        <taxon>Peribacillus</taxon>
    </lineage>
</organism>
<dbReference type="PANTHER" id="PTHR35146">
    <property type="entry name" value="UPF0178 PROTEIN YAII"/>
    <property type="match status" value="1"/>
</dbReference>
<evidence type="ECO:0000256" key="2">
    <source>
        <dbReference type="HAMAP-Rule" id="MF_00489"/>
    </source>
</evidence>
<dbReference type="InterPro" id="IPR003791">
    <property type="entry name" value="UPF0178"/>
</dbReference>
<evidence type="ECO:0000313" key="4">
    <source>
        <dbReference type="Proteomes" id="UP000283095"/>
    </source>
</evidence>
<dbReference type="NCBIfam" id="NF001095">
    <property type="entry name" value="PRK00124.1"/>
    <property type="match status" value="1"/>
</dbReference>
<dbReference type="Proteomes" id="UP000283095">
    <property type="component" value="Chromosome"/>
</dbReference>
<dbReference type="AlphaFoldDB" id="A0A3Q9RQA9"/>
<dbReference type="Pfam" id="PF02639">
    <property type="entry name" value="DUF188"/>
    <property type="match status" value="1"/>
</dbReference>
<evidence type="ECO:0000313" key="3">
    <source>
        <dbReference type="EMBL" id="AZV44423.1"/>
    </source>
</evidence>
<gene>
    <name evidence="3" type="ORF">BAOM_3814</name>
</gene>
<dbReference type="PANTHER" id="PTHR35146:SF1">
    <property type="entry name" value="UPF0178 PROTEIN YAII"/>
    <property type="match status" value="1"/>
</dbReference>
<protein>
    <recommendedName>
        <fullName evidence="2">UPF0178 protein BAOM_3814</fullName>
    </recommendedName>
</protein>
<dbReference type="KEGG" id="pasa:BAOM_3814"/>
<evidence type="ECO:0000256" key="1">
    <source>
        <dbReference type="ARBA" id="ARBA00008522"/>
    </source>
</evidence>
<comment type="similarity">
    <text evidence="1 2">Belongs to the UPF0178 family.</text>
</comment>
<reference evidence="3 4" key="1">
    <citation type="submission" date="2018-01" db="EMBL/GenBank/DDBJ databases">
        <title>Bacillus asahii Genome sequencing and assembly.</title>
        <authorList>
            <person name="Jiang H."/>
            <person name="Feng Y."/>
            <person name="Zhao F."/>
            <person name="Lin X."/>
        </authorList>
    </citation>
    <scope>NUCLEOTIDE SEQUENCE [LARGE SCALE GENOMIC DNA]</scope>
    <source>
        <strain evidence="3 4">OM18</strain>
    </source>
</reference>
<dbReference type="CDD" id="cd18720">
    <property type="entry name" value="PIN_YqxD-like"/>
    <property type="match status" value="1"/>
</dbReference>
<dbReference type="EMBL" id="CP026095">
    <property type="protein sequence ID" value="AZV44423.1"/>
    <property type="molecule type" value="Genomic_DNA"/>
</dbReference>
<dbReference type="RefSeq" id="WP_252282581.1">
    <property type="nucleotide sequence ID" value="NZ_CP026095.1"/>
</dbReference>
<dbReference type="HAMAP" id="MF_00489">
    <property type="entry name" value="UPF0178"/>
    <property type="match status" value="1"/>
</dbReference>